<organism evidence="1 2">
    <name type="scientific">Bradyrhizobium japonicum</name>
    <dbReference type="NCBI Taxonomy" id="375"/>
    <lineage>
        <taxon>Bacteria</taxon>
        <taxon>Pseudomonadati</taxon>
        <taxon>Pseudomonadota</taxon>
        <taxon>Alphaproteobacteria</taxon>
        <taxon>Hyphomicrobiales</taxon>
        <taxon>Nitrobacteraceae</taxon>
        <taxon>Bradyrhizobium</taxon>
    </lineage>
</organism>
<dbReference type="EMBL" id="JBEPTQ010000002">
    <property type="protein sequence ID" value="MET4723885.1"/>
    <property type="molecule type" value="Genomic_DNA"/>
</dbReference>
<accession>A0ABV2S4Y4</accession>
<reference evidence="1 2" key="1">
    <citation type="submission" date="2024-06" db="EMBL/GenBank/DDBJ databases">
        <title>Genomic Encyclopedia of Type Strains, Phase V (KMG-V): Genome sequencing to study the core and pangenomes of soil and plant-associated prokaryotes.</title>
        <authorList>
            <person name="Whitman W."/>
        </authorList>
    </citation>
    <scope>NUCLEOTIDE SEQUENCE [LARGE SCALE GENOMIC DNA]</scope>
    <source>
        <strain evidence="1 2">USDA 160</strain>
    </source>
</reference>
<protein>
    <submittedName>
        <fullName evidence="1">Uncharacterized protein</fullName>
    </submittedName>
</protein>
<proteinExistence type="predicted"/>
<evidence type="ECO:0000313" key="1">
    <source>
        <dbReference type="EMBL" id="MET4723885.1"/>
    </source>
</evidence>
<sequence>MTSIALLFVNETTYTGDPTILSYQLTREWIHSLSVLGGLIAAGLPPFGTNPLREGAFFIWKRPASY</sequence>
<dbReference type="RefSeq" id="WP_038956671.1">
    <property type="nucleotide sequence ID" value="NZ_CP126013.1"/>
</dbReference>
<dbReference type="Proteomes" id="UP001549291">
    <property type="component" value="Unassembled WGS sequence"/>
</dbReference>
<evidence type="ECO:0000313" key="2">
    <source>
        <dbReference type="Proteomes" id="UP001549291"/>
    </source>
</evidence>
<gene>
    <name evidence="1" type="ORF">ABIF63_007991</name>
</gene>
<comment type="caution">
    <text evidence="1">The sequence shown here is derived from an EMBL/GenBank/DDBJ whole genome shotgun (WGS) entry which is preliminary data.</text>
</comment>
<keyword evidence="2" id="KW-1185">Reference proteome</keyword>
<name>A0ABV2S4Y4_BRAJP</name>